<dbReference type="InterPro" id="IPR052017">
    <property type="entry name" value="TSUP"/>
</dbReference>
<keyword evidence="6 8" id="KW-1133">Transmembrane helix</keyword>
<sequence>MTWALFFLAALLAEVAGTVGGFGSSVFFVPVAQWLLPVKAALGVTGAFHVFSNLAKLGLFRQGINWRLVLLVGGPSVALVVVGAYLSNHITGSLIQLLLGIFLIGFALLFLLKPAIRLPPTPTNAVAGGGLAGFLAGLTGTGGAVRGLTLAAFNLEKNAFVATSAAIDMAVDLSRTVVYVQQGYLQREYWPYVTGLVVVAFVGSWLGKQILSRLSQHAFRRGVLALLLGIGLFTIWAALRRG</sequence>
<accession>A0A3R9NJT7</accession>
<reference evidence="9 10" key="1">
    <citation type="submission" date="2018-12" db="EMBL/GenBank/DDBJ databases">
        <authorList>
            <person name="Feng G."/>
            <person name="Zhu H."/>
        </authorList>
    </citation>
    <scope>NUCLEOTIDE SEQUENCE [LARGE SCALE GENOMIC DNA]</scope>
    <source>
        <strain evidence="9 10">KCTC 12533</strain>
    </source>
</reference>
<name>A0A3R9NJT7_9BACT</name>
<feature type="transmembrane region" description="Helical" evidence="8">
    <location>
        <begin position="218"/>
        <end position="239"/>
    </location>
</feature>
<comment type="caution">
    <text evidence="9">The sequence shown here is derived from an EMBL/GenBank/DDBJ whole genome shotgun (WGS) entry which is preliminary data.</text>
</comment>
<keyword evidence="3" id="KW-0813">Transport</keyword>
<evidence type="ECO:0000256" key="7">
    <source>
        <dbReference type="ARBA" id="ARBA00023136"/>
    </source>
</evidence>
<keyword evidence="7 8" id="KW-0472">Membrane</keyword>
<dbReference type="Pfam" id="PF01925">
    <property type="entry name" value="TauE"/>
    <property type="match status" value="1"/>
</dbReference>
<comment type="similarity">
    <text evidence="2 8">Belongs to the 4-toluene sulfonate uptake permease (TSUP) (TC 2.A.102) family.</text>
</comment>
<keyword evidence="5 8" id="KW-0812">Transmembrane</keyword>
<feature type="transmembrane region" description="Helical" evidence="8">
    <location>
        <begin position="93"/>
        <end position="112"/>
    </location>
</feature>
<dbReference type="AlphaFoldDB" id="A0A3R9NJT7"/>
<dbReference type="EMBL" id="RWIT01000004">
    <property type="protein sequence ID" value="RSK48732.1"/>
    <property type="molecule type" value="Genomic_DNA"/>
</dbReference>
<comment type="subcellular location">
    <subcellularLocation>
        <location evidence="1 8">Cell membrane</location>
        <topology evidence="1 8">Multi-pass membrane protein</topology>
    </subcellularLocation>
</comment>
<evidence type="ECO:0000313" key="9">
    <source>
        <dbReference type="EMBL" id="RSK48732.1"/>
    </source>
</evidence>
<protein>
    <recommendedName>
        <fullName evidence="8">Probable membrane transporter protein</fullName>
    </recommendedName>
</protein>
<gene>
    <name evidence="9" type="ORF">EI291_09160</name>
</gene>
<feature type="transmembrane region" description="Helical" evidence="8">
    <location>
        <begin position="64"/>
        <end position="87"/>
    </location>
</feature>
<feature type="transmembrane region" description="Helical" evidence="8">
    <location>
        <begin position="124"/>
        <end position="145"/>
    </location>
</feature>
<dbReference type="GO" id="GO:0005886">
    <property type="term" value="C:plasma membrane"/>
    <property type="evidence" value="ECO:0007669"/>
    <property type="project" value="UniProtKB-SubCell"/>
</dbReference>
<evidence type="ECO:0000256" key="5">
    <source>
        <dbReference type="ARBA" id="ARBA00022692"/>
    </source>
</evidence>
<evidence type="ECO:0000256" key="2">
    <source>
        <dbReference type="ARBA" id="ARBA00009142"/>
    </source>
</evidence>
<evidence type="ECO:0000256" key="6">
    <source>
        <dbReference type="ARBA" id="ARBA00022989"/>
    </source>
</evidence>
<evidence type="ECO:0000313" key="10">
    <source>
        <dbReference type="Proteomes" id="UP000273500"/>
    </source>
</evidence>
<organism evidence="9 10">
    <name type="scientific">Hymenobacter rigui</name>
    <dbReference type="NCBI Taxonomy" id="334424"/>
    <lineage>
        <taxon>Bacteria</taxon>
        <taxon>Pseudomonadati</taxon>
        <taxon>Bacteroidota</taxon>
        <taxon>Cytophagia</taxon>
        <taxon>Cytophagales</taxon>
        <taxon>Hymenobacteraceae</taxon>
        <taxon>Hymenobacter</taxon>
    </lineage>
</organism>
<feature type="transmembrane region" description="Helical" evidence="8">
    <location>
        <begin position="31"/>
        <end position="52"/>
    </location>
</feature>
<dbReference type="OrthoDB" id="677436at2"/>
<feature type="transmembrane region" description="Helical" evidence="8">
    <location>
        <begin position="189"/>
        <end position="206"/>
    </location>
</feature>
<proteinExistence type="inferred from homology"/>
<evidence type="ECO:0000256" key="3">
    <source>
        <dbReference type="ARBA" id="ARBA00022448"/>
    </source>
</evidence>
<keyword evidence="10" id="KW-1185">Reference proteome</keyword>
<keyword evidence="4 8" id="KW-1003">Cell membrane</keyword>
<dbReference type="RefSeq" id="WP_125419522.1">
    <property type="nucleotide sequence ID" value="NZ_RWIT01000004.1"/>
</dbReference>
<dbReference type="Proteomes" id="UP000273500">
    <property type="component" value="Unassembled WGS sequence"/>
</dbReference>
<dbReference type="PANTHER" id="PTHR30269">
    <property type="entry name" value="TRANSMEMBRANE PROTEIN YFCA"/>
    <property type="match status" value="1"/>
</dbReference>
<dbReference type="PANTHER" id="PTHR30269:SF37">
    <property type="entry name" value="MEMBRANE TRANSPORTER PROTEIN"/>
    <property type="match status" value="1"/>
</dbReference>
<evidence type="ECO:0000256" key="4">
    <source>
        <dbReference type="ARBA" id="ARBA00022475"/>
    </source>
</evidence>
<dbReference type="InterPro" id="IPR002781">
    <property type="entry name" value="TM_pro_TauE-like"/>
</dbReference>
<evidence type="ECO:0000256" key="8">
    <source>
        <dbReference type="RuleBase" id="RU363041"/>
    </source>
</evidence>
<evidence type="ECO:0000256" key="1">
    <source>
        <dbReference type="ARBA" id="ARBA00004651"/>
    </source>
</evidence>